<name>A0AA39Q8G3_9AGAR</name>
<keyword evidence="2" id="KW-1185">Reference proteome</keyword>
<feature type="non-terminal residue" evidence="1">
    <location>
        <position position="64"/>
    </location>
</feature>
<reference evidence="1" key="1">
    <citation type="submission" date="2023-06" db="EMBL/GenBank/DDBJ databases">
        <authorList>
            <consortium name="Lawrence Berkeley National Laboratory"/>
            <person name="Ahrendt S."/>
            <person name="Sahu N."/>
            <person name="Indic B."/>
            <person name="Wong-Bajracharya J."/>
            <person name="Merenyi Z."/>
            <person name="Ke H.-M."/>
            <person name="Monk M."/>
            <person name="Kocsube S."/>
            <person name="Drula E."/>
            <person name="Lipzen A."/>
            <person name="Balint B."/>
            <person name="Henrissat B."/>
            <person name="Andreopoulos B."/>
            <person name="Martin F.M."/>
            <person name="Harder C.B."/>
            <person name="Rigling D."/>
            <person name="Ford K.L."/>
            <person name="Foster G.D."/>
            <person name="Pangilinan J."/>
            <person name="Papanicolaou A."/>
            <person name="Barry K."/>
            <person name="LaButti K."/>
            <person name="Viragh M."/>
            <person name="Koriabine M."/>
            <person name="Yan M."/>
            <person name="Riley R."/>
            <person name="Champramary S."/>
            <person name="Plett K.L."/>
            <person name="Tsai I.J."/>
            <person name="Slot J."/>
            <person name="Sipos G."/>
            <person name="Plett J."/>
            <person name="Nagy L.G."/>
            <person name="Grigoriev I.V."/>
        </authorList>
    </citation>
    <scope>NUCLEOTIDE SEQUENCE</scope>
    <source>
        <strain evidence="1">HWK02</strain>
    </source>
</reference>
<proteinExistence type="predicted"/>
<dbReference type="EMBL" id="JAUEPU010000011">
    <property type="protein sequence ID" value="KAK0498197.1"/>
    <property type="molecule type" value="Genomic_DNA"/>
</dbReference>
<dbReference type="Proteomes" id="UP001175228">
    <property type="component" value="Unassembled WGS sequence"/>
</dbReference>
<gene>
    <name evidence="1" type="ORF">EDD18DRAFT_1013578</name>
</gene>
<dbReference type="AlphaFoldDB" id="A0AA39Q8G3"/>
<protein>
    <submittedName>
        <fullName evidence="1">Uncharacterized protein</fullName>
    </submittedName>
</protein>
<organism evidence="1 2">
    <name type="scientific">Armillaria luteobubalina</name>
    <dbReference type="NCBI Taxonomy" id="153913"/>
    <lineage>
        <taxon>Eukaryota</taxon>
        <taxon>Fungi</taxon>
        <taxon>Dikarya</taxon>
        <taxon>Basidiomycota</taxon>
        <taxon>Agaricomycotina</taxon>
        <taxon>Agaricomycetes</taxon>
        <taxon>Agaricomycetidae</taxon>
        <taxon>Agaricales</taxon>
        <taxon>Marasmiineae</taxon>
        <taxon>Physalacriaceae</taxon>
        <taxon>Armillaria</taxon>
    </lineage>
</organism>
<evidence type="ECO:0000313" key="2">
    <source>
        <dbReference type="Proteomes" id="UP001175228"/>
    </source>
</evidence>
<evidence type="ECO:0000313" key="1">
    <source>
        <dbReference type="EMBL" id="KAK0498197.1"/>
    </source>
</evidence>
<sequence>FTDLDCHNLLLINNCIYSHQILRINYTTYDVWRNQDSINPCTCSDIMMLACEDSPDDQSHPYLY</sequence>
<comment type="caution">
    <text evidence="1">The sequence shown here is derived from an EMBL/GenBank/DDBJ whole genome shotgun (WGS) entry which is preliminary data.</text>
</comment>
<accession>A0AA39Q8G3</accession>
<feature type="non-terminal residue" evidence="1">
    <location>
        <position position="1"/>
    </location>
</feature>